<reference evidence="1 2" key="1">
    <citation type="journal article" date="2018" name="Front. Plant Sci.">
        <title>Red Clover (Trifolium pratense) and Zigzag Clover (T. medium) - A Picture of Genomic Similarities and Differences.</title>
        <authorList>
            <person name="Dluhosova J."/>
            <person name="Istvanek J."/>
            <person name="Nedelnik J."/>
            <person name="Repkova J."/>
        </authorList>
    </citation>
    <scope>NUCLEOTIDE SEQUENCE [LARGE SCALE GENOMIC DNA]</scope>
    <source>
        <strain evidence="2">cv. 10/8</strain>
        <tissue evidence="1">Leaf</tissue>
    </source>
</reference>
<protein>
    <submittedName>
        <fullName evidence="1">Uncharacterized protein</fullName>
    </submittedName>
</protein>
<feature type="non-terminal residue" evidence="1">
    <location>
        <position position="1"/>
    </location>
</feature>
<name>A0A392VSY9_9FABA</name>
<organism evidence="1 2">
    <name type="scientific">Trifolium medium</name>
    <dbReference type="NCBI Taxonomy" id="97028"/>
    <lineage>
        <taxon>Eukaryota</taxon>
        <taxon>Viridiplantae</taxon>
        <taxon>Streptophyta</taxon>
        <taxon>Embryophyta</taxon>
        <taxon>Tracheophyta</taxon>
        <taxon>Spermatophyta</taxon>
        <taxon>Magnoliopsida</taxon>
        <taxon>eudicotyledons</taxon>
        <taxon>Gunneridae</taxon>
        <taxon>Pentapetalae</taxon>
        <taxon>rosids</taxon>
        <taxon>fabids</taxon>
        <taxon>Fabales</taxon>
        <taxon>Fabaceae</taxon>
        <taxon>Papilionoideae</taxon>
        <taxon>50 kb inversion clade</taxon>
        <taxon>NPAAA clade</taxon>
        <taxon>Hologalegina</taxon>
        <taxon>IRL clade</taxon>
        <taxon>Trifolieae</taxon>
        <taxon>Trifolium</taxon>
    </lineage>
</organism>
<comment type="caution">
    <text evidence="1">The sequence shown here is derived from an EMBL/GenBank/DDBJ whole genome shotgun (WGS) entry which is preliminary data.</text>
</comment>
<evidence type="ECO:0000313" key="1">
    <source>
        <dbReference type="EMBL" id="MCI91386.1"/>
    </source>
</evidence>
<proteinExistence type="predicted"/>
<evidence type="ECO:0000313" key="2">
    <source>
        <dbReference type="Proteomes" id="UP000265520"/>
    </source>
</evidence>
<keyword evidence="2" id="KW-1185">Reference proteome</keyword>
<dbReference type="Proteomes" id="UP000265520">
    <property type="component" value="Unassembled WGS sequence"/>
</dbReference>
<dbReference type="EMBL" id="LXQA011270426">
    <property type="protein sequence ID" value="MCI91386.1"/>
    <property type="molecule type" value="Genomic_DNA"/>
</dbReference>
<sequence length="22" mass="2471">GRGHGYVPWDLNVVADTIKEML</sequence>
<accession>A0A392VSY9</accession>
<dbReference type="AlphaFoldDB" id="A0A392VSY9"/>